<protein>
    <recommendedName>
        <fullName evidence="4">Histidine kinase</fullName>
    </recommendedName>
</protein>
<sequence length="84" mass="9525">MIFLPLLIAAYSLILAIYVWTTRPDGVSIAFLSNSILITLIGVFLPIFIKKGDPRLRWGLLIINFLLLLFLCLSWIGLFGFQEP</sequence>
<gene>
    <name evidence="2" type="ORF">AWH49_18200</name>
</gene>
<feature type="transmembrane region" description="Helical" evidence="1">
    <location>
        <begin position="26"/>
        <end position="49"/>
    </location>
</feature>
<feature type="transmembrane region" description="Helical" evidence="1">
    <location>
        <begin position="61"/>
        <end position="81"/>
    </location>
</feature>
<dbReference type="EMBL" id="LQWY01000055">
    <property type="protein sequence ID" value="OAH59856.1"/>
    <property type="molecule type" value="Genomic_DNA"/>
</dbReference>
<keyword evidence="1" id="KW-0472">Membrane</keyword>
<evidence type="ECO:0000256" key="1">
    <source>
        <dbReference type="SAM" id="Phobius"/>
    </source>
</evidence>
<keyword evidence="1" id="KW-0812">Transmembrane</keyword>
<reference evidence="2 3" key="1">
    <citation type="submission" date="2016-01" db="EMBL/GenBank/DDBJ databases">
        <title>Investigation of taxonomic status of Bacillus aminovorans.</title>
        <authorList>
            <person name="Verma A."/>
            <person name="Pal Y."/>
            <person name="Krishnamurthi S."/>
        </authorList>
    </citation>
    <scope>NUCLEOTIDE SEQUENCE [LARGE SCALE GENOMIC DNA]</scope>
    <source>
        <strain evidence="2 3">DSM 1314</strain>
    </source>
</reference>
<evidence type="ECO:0000313" key="2">
    <source>
        <dbReference type="EMBL" id="OAH59856.1"/>
    </source>
</evidence>
<comment type="caution">
    <text evidence="2">The sequence shown here is derived from an EMBL/GenBank/DDBJ whole genome shotgun (WGS) entry which is preliminary data.</text>
</comment>
<proteinExistence type="predicted"/>
<dbReference type="AlphaFoldDB" id="A0A177L346"/>
<evidence type="ECO:0000313" key="3">
    <source>
        <dbReference type="Proteomes" id="UP000076935"/>
    </source>
</evidence>
<name>A0A177L346_9BACI</name>
<keyword evidence="1" id="KW-1133">Transmembrane helix</keyword>
<accession>A0A177L346</accession>
<evidence type="ECO:0008006" key="4">
    <source>
        <dbReference type="Google" id="ProtNLM"/>
    </source>
</evidence>
<organism evidence="2 3">
    <name type="scientific">Domibacillus aminovorans</name>
    <dbReference type="NCBI Taxonomy" id="29332"/>
    <lineage>
        <taxon>Bacteria</taxon>
        <taxon>Bacillati</taxon>
        <taxon>Bacillota</taxon>
        <taxon>Bacilli</taxon>
        <taxon>Bacillales</taxon>
        <taxon>Bacillaceae</taxon>
        <taxon>Domibacillus</taxon>
    </lineage>
</organism>
<keyword evidence="3" id="KW-1185">Reference proteome</keyword>
<dbReference type="Proteomes" id="UP000076935">
    <property type="component" value="Unassembled WGS sequence"/>
</dbReference>